<comment type="caution">
    <text evidence="2">The sequence shown here is derived from an EMBL/GenBank/DDBJ whole genome shotgun (WGS) entry which is preliminary data.</text>
</comment>
<dbReference type="Proteomes" id="UP001458880">
    <property type="component" value="Unassembled WGS sequence"/>
</dbReference>
<dbReference type="AlphaFoldDB" id="A0AAW1LZE4"/>
<dbReference type="InterPro" id="IPR036513">
    <property type="entry name" value="STAS_dom_sf"/>
</dbReference>
<sequence length="211" mass="24256">MTQRLRSPFAVIHVKTQIDVLPLLITFFASLFLIIEVGILIGIAVNILILLYYISRPQINLQKVTILGKEYIKIIPLGSVFYPSVNYLRKRSVFYPSVNYLRKSIMENEICIDKFKEGNVIIIDCSKLVKTDFTMAKTIGALAHDLQKSDKSIAFLKLTPTLSKLVSKTCRNCIFAFTDDILFEILKERRYSDILDCYKNIKVEPRNIARL</sequence>
<dbReference type="InterPro" id="IPR001902">
    <property type="entry name" value="SLC26A/SulP_fam"/>
</dbReference>
<evidence type="ECO:0000256" key="1">
    <source>
        <dbReference type="SAM" id="Phobius"/>
    </source>
</evidence>
<protein>
    <recommendedName>
        <fullName evidence="4">STAS domain-containing protein</fullName>
    </recommendedName>
</protein>
<organism evidence="2 3">
    <name type="scientific">Popillia japonica</name>
    <name type="common">Japanese beetle</name>
    <dbReference type="NCBI Taxonomy" id="7064"/>
    <lineage>
        <taxon>Eukaryota</taxon>
        <taxon>Metazoa</taxon>
        <taxon>Ecdysozoa</taxon>
        <taxon>Arthropoda</taxon>
        <taxon>Hexapoda</taxon>
        <taxon>Insecta</taxon>
        <taxon>Pterygota</taxon>
        <taxon>Neoptera</taxon>
        <taxon>Endopterygota</taxon>
        <taxon>Coleoptera</taxon>
        <taxon>Polyphaga</taxon>
        <taxon>Scarabaeiformia</taxon>
        <taxon>Scarabaeidae</taxon>
        <taxon>Rutelinae</taxon>
        <taxon>Popillia</taxon>
    </lineage>
</organism>
<dbReference type="GO" id="GO:0055085">
    <property type="term" value="P:transmembrane transport"/>
    <property type="evidence" value="ECO:0007669"/>
    <property type="project" value="InterPro"/>
</dbReference>
<dbReference type="EMBL" id="JASPKY010000072">
    <property type="protein sequence ID" value="KAK9739672.1"/>
    <property type="molecule type" value="Genomic_DNA"/>
</dbReference>
<dbReference type="GO" id="GO:0016020">
    <property type="term" value="C:membrane"/>
    <property type="evidence" value="ECO:0007669"/>
    <property type="project" value="InterPro"/>
</dbReference>
<keyword evidence="1" id="KW-1133">Transmembrane helix</keyword>
<feature type="transmembrane region" description="Helical" evidence="1">
    <location>
        <begin position="20"/>
        <end position="53"/>
    </location>
</feature>
<keyword evidence="1" id="KW-0472">Membrane</keyword>
<reference evidence="2 3" key="1">
    <citation type="journal article" date="2024" name="BMC Genomics">
        <title>De novo assembly and annotation of Popillia japonica's genome with initial clues to its potential as an invasive pest.</title>
        <authorList>
            <person name="Cucini C."/>
            <person name="Boschi S."/>
            <person name="Funari R."/>
            <person name="Cardaioli E."/>
            <person name="Iannotti N."/>
            <person name="Marturano G."/>
            <person name="Paoli F."/>
            <person name="Bruttini M."/>
            <person name="Carapelli A."/>
            <person name="Frati F."/>
            <person name="Nardi F."/>
        </authorList>
    </citation>
    <scope>NUCLEOTIDE SEQUENCE [LARGE SCALE GENOMIC DNA]</scope>
    <source>
        <strain evidence="2">DMR45628</strain>
    </source>
</reference>
<keyword evidence="1" id="KW-0812">Transmembrane</keyword>
<evidence type="ECO:0008006" key="4">
    <source>
        <dbReference type="Google" id="ProtNLM"/>
    </source>
</evidence>
<accession>A0AAW1LZE4</accession>
<evidence type="ECO:0000313" key="3">
    <source>
        <dbReference type="Proteomes" id="UP001458880"/>
    </source>
</evidence>
<gene>
    <name evidence="2" type="ORF">QE152_g8799</name>
</gene>
<evidence type="ECO:0000313" key="2">
    <source>
        <dbReference type="EMBL" id="KAK9739672.1"/>
    </source>
</evidence>
<dbReference type="Gene3D" id="3.30.750.24">
    <property type="entry name" value="STAS domain"/>
    <property type="match status" value="1"/>
</dbReference>
<name>A0AAW1LZE4_POPJA</name>
<dbReference type="PANTHER" id="PTHR11814">
    <property type="entry name" value="SULFATE TRANSPORTER"/>
    <property type="match status" value="1"/>
</dbReference>
<keyword evidence="3" id="KW-1185">Reference proteome</keyword>
<proteinExistence type="predicted"/>